<evidence type="ECO:0000313" key="2">
    <source>
        <dbReference type="Proteomes" id="UP001632038"/>
    </source>
</evidence>
<dbReference type="EMBL" id="JAVIJP010000100">
    <property type="protein sequence ID" value="KAL3615494.1"/>
    <property type="molecule type" value="Genomic_DNA"/>
</dbReference>
<keyword evidence="2" id="KW-1185">Reference proteome</keyword>
<comment type="caution">
    <text evidence="1">The sequence shown here is derived from an EMBL/GenBank/DDBJ whole genome shotgun (WGS) entry which is preliminary data.</text>
</comment>
<organism evidence="1 2">
    <name type="scientific">Castilleja foliolosa</name>
    <dbReference type="NCBI Taxonomy" id="1961234"/>
    <lineage>
        <taxon>Eukaryota</taxon>
        <taxon>Viridiplantae</taxon>
        <taxon>Streptophyta</taxon>
        <taxon>Embryophyta</taxon>
        <taxon>Tracheophyta</taxon>
        <taxon>Spermatophyta</taxon>
        <taxon>Magnoliopsida</taxon>
        <taxon>eudicotyledons</taxon>
        <taxon>Gunneridae</taxon>
        <taxon>Pentapetalae</taxon>
        <taxon>asterids</taxon>
        <taxon>lamiids</taxon>
        <taxon>Lamiales</taxon>
        <taxon>Orobanchaceae</taxon>
        <taxon>Pedicularideae</taxon>
        <taxon>Castillejinae</taxon>
        <taxon>Castilleja</taxon>
    </lineage>
</organism>
<dbReference type="AlphaFoldDB" id="A0ABD3BE09"/>
<proteinExistence type="predicted"/>
<protein>
    <submittedName>
        <fullName evidence="1">Uncharacterized protein</fullName>
    </submittedName>
</protein>
<gene>
    <name evidence="1" type="ORF">CASFOL_041155</name>
</gene>
<reference evidence="2" key="1">
    <citation type="journal article" date="2024" name="IScience">
        <title>Strigolactones Initiate the Formation of Haustorium-like Structures in Castilleja.</title>
        <authorList>
            <person name="Buerger M."/>
            <person name="Peterson D."/>
            <person name="Chory J."/>
        </authorList>
    </citation>
    <scope>NUCLEOTIDE SEQUENCE [LARGE SCALE GENOMIC DNA]</scope>
</reference>
<dbReference type="Proteomes" id="UP001632038">
    <property type="component" value="Unassembled WGS sequence"/>
</dbReference>
<evidence type="ECO:0000313" key="1">
    <source>
        <dbReference type="EMBL" id="KAL3615494.1"/>
    </source>
</evidence>
<sequence>MSNHRECTGRYRFGCIKTAPFHRLLLVQLILTPVSLLPGLRAKAAFSYEKSKEDVLIESENGEVWRPSYMIFFSRSLMQLYLELRG</sequence>
<accession>A0ABD3BE09</accession>
<name>A0ABD3BE09_9LAMI</name>